<protein>
    <submittedName>
        <fullName evidence="2">Inner centromere protein-like</fullName>
    </submittedName>
</protein>
<comment type="caution">
    <text evidence="2">The sequence shown here is derived from an EMBL/GenBank/DDBJ whole genome shotgun (WGS) entry which is preliminary data.</text>
</comment>
<organism evidence="2 3">
    <name type="scientific">Platysternon megacephalum</name>
    <name type="common">big-headed turtle</name>
    <dbReference type="NCBI Taxonomy" id="55544"/>
    <lineage>
        <taxon>Eukaryota</taxon>
        <taxon>Metazoa</taxon>
        <taxon>Chordata</taxon>
        <taxon>Craniata</taxon>
        <taxon>Vertebrata</taxon>
        <taxon>Euteleostomi</taxon>
        <taxon>Archelosauria</taxon>
        <taxon>Testudinata</taxon>
        <taxon>Testudines</taxon>
        <taxon>Cryptodira</taxon>
        <taxon>Durocryptodira</taxon>
        <taxon>Testudinoidea</taxon>
        <taxon>Platysternidae</taxon>
        <taxon>Platysternon</taxon>
    </lineage>
</organism>
<reference evidence="2 3" key="2">
    <citation type="submission" date="2019-04" db="EMBL/GenBank/DDBJ databases">
        <title>The genome sequence of big-headed turtle.</title>
        <authorList>
            <person name="Gong S."/>
        </authorList>
    </citation>
    <scope>NUCLEOTIDE SEQUENCE [LARGE SCALE GENOMIC DNA]</scope>
    <source>
        <strain evidence="2">DO16091913</strain>
        <tissue evidence="2">Muscle</tissue>
    </source>
</reference>
<feature type="region of interest" description="Disordered" evidence="1">
    <location>
        <begin position="107"/>
        <end position="136"/>
    </location>
</feature>
<reference evidence="2 3" key="1">
    <citation type="submission" date="2019-04" db="EMBL/GenBank/DDBJ databases">
        <title>Draft genome of the big-headed turtle Platysternon megacephalum.</title>
        <authorList>
            <person name="Gong S."/>
        </authorList>
    </citation>
    <scope>NUCLEOTIDE SEQUENCE [LARGE SCALE GENOMIC DNA]</scope>
    <source>
        <strain evidence="2">DO16091913</strain>
        <tissue evidence="2">Muscle</tissue>
    </source>
</reference>
<keyword evidence="3" id="KW-1185">Reference proteome</keyword>
<accession>A0A4D9E4W7</accession>
<dbReference type="AlphaFoldDB" id="A0A4D9E4W7"/>
<sequence>MGGTQESLATLENAGLCPVPQFTYMCNGENMARFSQELSVQQLPLLYPRQGGPCAGEGVAQGAGCTSFKATFTANSLKCHRVRPQICIWLLPPSSLPPIASWGGSIQAGGPGQPQGMDPGVGAERGGGDTCDLGQL</sequence>
<evidence type="ECO:0000256" key="1">
    <source>
        <dbReference type="SAM" id="MobiDB-lite"/>
    </source>
</evidence>
<proteinExistence type="predicted"/>
<evidence type="ECO:0000313" key="3">
    <source>
        <dbReference type="Proteomes" id="UP000297703"/>
    </source>
</evidence>
<name>A0A4D9E4W7_9SAUR</name>
<dbReference type="Proteomes" id="UP000297703">
    <property type="component" value="Unassembled WGS sequence"/>
</dbReference>
<dbReference type="EMBL" id="QXTE01000157">
    <property type="protein sequence ID" value="TFK03505.1"/>
    <property type="molecule type" value="Genomic_DNA"/>
</dbReference>
<gene>
    <name evidence="2" type="ORF">DR999_PMT14063</name>
</gene>
<evidence type="ECO:0000313" key="2">
    <source>
        <dbReference type="EMBL" id="TFK03505.1"/>
    </source>
</evidence>